<dbReference type="SUPFAM" id="SSF53271">
    <property type="entry name" value="PRTase-like"/>
    <property type="match status" value="1"/>
</dbReference>
<dbReference type="PANTHER" id="PTHR19278:SF9">
    <property type="entry name" value="URIDINE 5'-MONOPHOSPHATE SYNTHASE"/>
    <property type="match status" value="1"/>
</dbReference>
<comment type="caution">
    <text evidence="7">Lacks conserved residue(s) required for the propagation of feature annotation.</text>
</comment>
<dbReference type="CDD" id="cd06223">
    <property type="entry name" value="PRTases_typeI"/>
    <property type="match status" value="1"/>
</dbReference>
<evidence type="ECO:0000256" key="4">
    <source>
        <dbReference type="ARBA" id="ARBA00022679"/>
    </source>
</evidence>
<evidence type="ECO:0000256" key="5">
    <source>
        <dbReference type="ARBA" id="ARBA00022842"/>
    </source>
</evidence>
<dbReference type="InterPro" id="IPR029057">
    <property type="entry name" value="PRTase-like"/>
</dbReference>
<comment type="function">
    <text evidence="7">Catalyzes the transfer of a ribosyl phosphate group from 5-phosphoribose 1-diphosphate to orotate, leading to the formation of orotidine monophosphate (OMP).</text>
</comment>
<name>A0A193BUY5_AMYOR</name>
<dbReference type="InterPro" id="IPR000836">
    <property type="entry name" value="PRTase_dom"/>
</dbReference>
<dbReference type="Proteomes" id="UP000093695">
    <property type="component" value="Chromosome"/>
</dbReference>
<comment type="subunit">
    <text evidence="7">Homodimer.</text>
</comment>
<dbReference type="RefSeq" id="WP_044851034.1">
    <property type="nucleotide sequence ID" value="NZ_CP016174.1"/>
</dbReference>
<feature type="binding site" evidence="7">
    <location>
        <position position="146"/>
    </location>
    <ligand>
        <name>orotate</name>
        <dbReference type="ChEBI" id="CHEBI:30839"/>
    </ligand>
</feature>
<protein>
    <recommendedName>
        <fullName evidence="2 7">Orotate phosphoribosyltransferase</fullName>
        <shortName evidence="7">OPRT</shortName>
        <shortName evidence="7">OPRTase</shortName>
        <ecNumber evidence="2 7">2.4.2.10</ecNumber>
    </recommendedName>
</protein>
<evidence type="ECO:0000259" key="8">
    <source>
        <dbReference type="Pfam" id="PF00156"/>
    </source>
</evidence>
<dbReference type="NCBIfam" id="TIGR01367">
    <property type="entry name" value="pyrE_Therm"/>
    <property type="match status" value="1"/>
</dbReference>
<comment type="catalytic activity">
    <reaction evidence="7">
        <text>orotidine 5'-phosphate + diphosphate = orotate + 5-phospho-alpha-D-ribose 1-diphosphate</text>
        <dbReference type="Rhea" id="RHEA:10380"/>
        <dbReference type="ChEBI" id="CHEBI:30839"/>
        <dbReference type="ChEBI" id="CHEBI:33019"/>
        <dbReference type="ChEBI" id="CHEBI:57538"/>
        <dbReference type="ChEBI" id="CHEBI:58017"/>
        <dbReference type="EC" id="2.4.2.10"/>
    </reaction>
</comment>
<dbReference type="GO" id="GO:0000287">
    <property type="term" value="F:magnesium ion binding"/>
    <property type="evidence" value="ECO:0007669"/>
    <property type="project" value="UniProtKB-UniRule"/>
</dbReference>
<dbReference type="Pfam" id="PF00156">
    <property type="entry name" value="Pribosyltran"/>
    <property type="match status" value="1"/>
</dbReference>
<dbReference type="EMBL" id="CP016174">
    <property type="protein sequence ID" value="ANN16027.1"/>
    <property type="molecule type" value="Genomic_DNA"/>
</dbReference>
<feature type="binding site" description="in other chain" evidence="7">
    <location>
        <begin position="114"/>
        <end position="122"/>
    </location>
    <ligand>
        <name>5-phospho-alpha-D-ribose 1-diphosphate</name>
        <dbReference type="ChEBI" id="CHEBI:58017"/>
        <note>ligand shared between dimeric partners</note>
    </ligand>
</feature>
<dbReference type="UniPathway" id="UPA00070">
    <property type="reaction ID" value="UER00119"/>
</dbReference>
<dbReference type="GO" id="GO:0019856">
    <property type="term" value="P:pyrimidine nucleobase biosynthetic process"/>
    <property type="evidence" value="ECO:0007669"/>
    <property type="project" value="InterPro"/>
</dbReference>
<accession>A0A193BUY5</accession>
<keyword evidence="3 7" id="KW-0328">Glycosyltransferase</keyword>
<evidence type="ECO:0000256" key="7">
    <source>
        <dbReference type="HAMAP-Rule" id="MF_01208"/>
    </source>
</evidence>
<dbReference type="EC" id="2.4.2.10" evidence="2 7"/>
<dbReference type="InterPro" id="IPR006273">
    <property type="entry name" value="Orotate_PRibTrfase_bac"/>
</dbReference>
<dbReference type="AlphaFoldDB" id="A0A193BUY5"/>
<keyword evidence="10" id="KW-1185">Reference proteome</keyword>
<dbReference type="PANTHER" id="PTHR19278">
    <property type="entry name" value="OROTATE PHOSPHORIBOSYLTRANSFERASE"/>
    <property type="match status" value="1"/>
</dbReference>
<evidence type="ECO:0000313" key="10">
    <source>
        <dbReference type="Proteomes" id="UP000093695"/>
    </source>
</evidence>
<gene>
    <name evidence="7" type="primary">pyrE</name>
    <name evidence="9" type="ORF">SD37_10505</name>
</gene>
<evidence type="ECO:0000256" key="3">
    <source>
        <dbReference type="ARBA" id="ARBA00022676"/>
    </source>
</evidence>
<evidence type="ECO:0000256" key="6">
    <source>
        <dbReference type="ARBA" id="ARBA00022975"/>
    </source>
</evidence>
<dbReference type="KEGG" id="aori:SD37_10505"/>
<sequence>MDSEYPQDIGFTVHEGHFQLTSGLHSPFYNQTAEVHQHPGACTAACSALLRQLGTIGVTGFDVVVAPAAGAVVFGFELARQAAVPFLYSERVEGRQRLRRGQKLKPGQRVLVVENVITTAGTVVEVLDLLASAGAAPAAVAALVVRRGAPFAWEDGVPLVALTRKDMPAFSPDDCPLCRQGIRLVSPGSKYLAEAAR</sequence>
<proteinExistence type="inferred from homology"/>
<dbReference type="STRING" id="31958.SD37_10505"/>
<keyword evidence="4 7" id="KW-0808">Transferase</keyword>
<comment type="similarity">
    <text evidence="7">Belongs to the purine/pyrimidine phosphoribosyltransferase family. PyrE subfamily.</text>
</comment>
<dbReference type="GO" id="GO:0004588">
    <property type="term" value="F:orotate phosphoribosyltransferase activity"/>
    <property type="evidence" value="ECO:0007669"/>
    <property type="project" value="UniProtKB-UniRule"/>
</dbReference>
<dbReference type="InterPro" id="IPR023031">
    <property type="entry name" value="OPRT"/>
</dbReference>
<organism evidence="9 10">
    <name type="scientific">Amycolatopsis orientalis</name>
    <name type="common">Nocardia orientalis</name>
    <dbReference type="NCBI Taxonomy" id="31958"/>
    <lineage>
        <taxon>Bacteria</taxon>
        <taxon>Bacillati</taxon>
        <taxon>Actinomycetota</taxon>
        <taxon>Actinomycetes</taxon>
        <taxon>Pseudonocardiales</taxon>
        <taxon>Pseudonocardiaceae</taxon>
        <taxon>Amycolatopsis</taxon>
    </lineage>
</organism>
<dbReference type="HAMAP" id="MF_01208">
    <property type="entry name" value="PyrE"/>
    <property type="match status" value="1"/>
</dbReference>
<feature type="binding site" evidence="7">
    <location>
        <position position="118"/>
    </location>
    <ligand>
        <name>orotate</name>
        <dbReference type="ChEBI" id="CHEBI:30839"/>
    </ligand>
</feature>
<evidence type="ECO:0000256" key="2">
    <source>
        <dbReference type="ARBA" id="ARBA00011971"/>
    </source>
</evidence>
<feature type="binding site" evidence="7">
    <location>
        <position position="91"/>
    </location>
    <ligand>
        <name>5-phospho-alpha-D-ribose 1-diphosphate</name>
        <dbReference type="ChEBI" id="CHEBI:58017"/>
        <note>ligand shared between dimeric partners</note>
    </ligand>
</feature>
<keyword evidence="5 7" id="KW-0460">Magnesium</keyword>
<reference evidence="9 10" key="1">
    <citation type="journal article" date="2015" name="Genome Announc.">
        <title>Draft Genome Sequence of Norvancomycin-Producing Strain Amycolatopsis orientalis CPCC200066.</title>
        <authorList>
            <person name="Lei X."/>
            <person name="Yuan F."/>
            <person name="Shi Y."/>
            <person name="Li X."/>
            <person name="Wang L."/>
            <person name="Hong B."/>
        </authorList>
    </citation>
    <scope>NUCLEOTIDE SEQUENCE [LARGE SCALE GENOMIC DNA]</scope>
    <source>
        <strain evidence="9 10">B-37</strain>
    </source>
</reference>
<comment type="pathway">
    <text evidence="1 7">Pyrimidine metabolism; UMP biosynthesis via de novo pathway; UMP from orotate: step 1/2.</text>
</comment>
<keyword evidence="6 7" id="KW-0665">Pyrimidine biosynthesis</keyword>
<dbReference type="Gene3D" id="3.40.50.2020">
    <property type="match status" value="1"/>
</dbReference>
<comment type="cofactor">
    <cofactor evidence="7">
        <name>Mg(2+)</name>
        <dbReference type="ChEBI" id="CHEBI:18420"/>
    </cofactor>
</comment>
<dbReference type="GO" id="GO:0044205">
    <property type="term" value="P:'de novo' UMP biosynthetic process"/>
    <property type="evidence" value="ECO:0007669"/>
    <property type="project" value="UniProtKB-UniRule"/>
</dbReference>
<feature type="domain" description="Phosphoribosyltransferase" evidence="8">
    <location>
        <begin position="57"/>
        <end position="150"/>
    </location>
</feature>
<evidence type="ECO:0000313" key="9">
    <source>
        <dbReference type="EMBL" id="ANN16027.1"/>
    </source>
</evidence>
<evidence type="ECO:0000256" key="1">
    <source>
        <dbReference type="ARBA" id="ARBA00004889"/>
    </source>
</evidence>